<dbReference type="Pfam" id="PF00270">
    <property type="entry name" value="DEAD"/>
    <property type="match status" value="1"/>
</dbReference>
<dbReference type="Pfam" id="PF00271">
    <property type="entry name" value="Helicase_C"/>
    <property type="match status" value="1"/>
</dbReference>
<keyword evidence="5 13" id="KW-0378">Hydrolase</keyword>
<reference evidence="17" key="2">
    <citation type="submission" date="2011-02" db="EMBL/GenBank/DDBJ databases">
        <authorList>
            <person name="MacLean D."/>
        </authorList>
    </citation>
    <scope>NUCLEOTIDE SEQUENCE</scope>
</reference>
<dbReference type="NCBIfam" id="TIGR00614">
    <property type="entry name" value="recQ_fam"/>
    <property type="match status" value="1"/>
</dbReference>
<sequence>MIHAQSAKRTRNSIAKAARSRTDGLTKRPYTQEAIDLTGTKCTSNENPSDRVGRKRKIASNWTHPFHRKSGSQQANSGGAFVTALDLIHGKAYHCPNEALSPLSDEPFDLTANQCTRTGSSEKDPIELSPCVPQQMVSPVRQLSKSLEIAESSDRYDRANALIFGNASFRTIQRSVIEATMAQKDCFVLMPTGGGKSLCYQLPAVLSQGVTIVVSPLLSLIQDQVTQLIQNPSAGIPTAYLSSQTGIALKKTIYAELKRPRPSIKLLYVTAERIGSVAADFMSLLHDLHQKKMLARFVIDEAHCISQWGHDFRPDYSKLGVLKTAFPSIPILALTATAAENVVRHVLKSLHINDALVLRTGFNRSNLLFEVHEKPSGDIEARKHLLALLTCRFGYRKATWTEDSFSSEGPSGIVYCMTRDECEDVANFLFDHGISADFYHGGQSKTDRQLVQQAWQRGHVRIVCATIAYGMGINKADVRFVIHYSLAKSIEGYYQEAGRAGRDSQPSHCIVLFNDNDGYRLRRILSIPQKNMTRQTRALHLKNLKEVVLYCQDKTRCRRQYLVEYFGGEKFPREQCKRTCDNCQGLSHRP</sequence>
<dbReference type="GO" id="GO:0046872">
    <property type="term" value="F:metal ion binding"/>
    <property type="evidence" value="ECO:0007669"/>
    <property type="project" value="UniProtKB-KW"/>
</dbReference>
<feature type="region of interest" description="Disordered" evidence="14">
    <location>
        <begin position="1"/>
        <end position="24"/>
    </location>
</feature>
<comment type="catalytic activity">
    <reaction evidence="11 13">
        <text>Couples ATP hydrolysis with the unwinding of duplex DNA by translocating in the 3'-5' direction.</text>
        <dbReference type="EC" id="5.6.2.4"/>
    </reaction>
</comment>
<dbReference type="SMART" id="SM00490">
    <property type="entry name" value="HELICc"/>
    <property type="match status" value="1"/>
</dbReference>
<dbReference type="CDD" id="cd18794">
    <property type="entry name" value="SF2_C_RecQ"/>
    <property type="match status" value="1"/>
</dbReference>
<dbReference type="PROSITE" id="PS51192">
    <property type="entry name" value="HELICASE_ATP_BIND_1"/>
    <property type="match status" value="1"/>
</dbReference>
<dbReference type="PANTHER" id="PTHR13710">
    <property type="entry name" value="DNA HELICASE RECQ FAMILY MEMBER"/>
    <property type="match status" value="1"/>
</dbReference>
<evidence type="ECO:0000256" key="2">
    <source>
        <dbReference type="ARBA" id="ARBA00005446"/>
    </source>
</evidence>
<evidence type="ECO:0000256" key="10">
    <source>
        <dbReference type="ARBA" id="ARBA00023242"/>
    </source>
</evidence>
<proteinExistence type="inferred from homology"/>
<comment type="subcellular location">
    <subcellularLocation>
        <location evidence="1 13">Nucleus</location>
    </subcellularLocation>
</comment>
<evidence type="ECO:0000256" key="5">
    <source>
        <dbReference type="ARBA" id="ARBA00022801"/>
    </source>
</evidence>
<evidence type="ECO:0000256" key="13">
    <source>
        <dbReference type="RuleBase" id="RU364117"/>
    </source>
</evidence>
<evidence type="ECO:0000256" key="6">
    <source>
        <dbReference type="ARBA" id="ARBA00022806"/>
    </source>
</evidence>
<dbReference type="PANTHER" id="PTHR13710:SF153">
    <property type="entry name" value="RECQ-LIKE DNA HELICASE BLM"/>
    <property type="match status" value="1"/>
</dbReference>
<comment type="catalytic activity">
    <reaction evidence="12 13">
        <text>ATP + H2O = ADP + phosphate + H(+)</text>
        <dbReference type="Rhea" id="RHEA:13065"/>
        <dbReference type="ChEBI" id="CHEBI:15377"/>
        <dbReference type="ChEBI" id="CHEBI:15378"/>
        <dbReference type="ChEBI" id="CHEBI:30616"/>
        <dbReference type="ChEBI" id="CHEBI:43474"/>
        <dbReference type="ChEBI" id="CHEBI:456216"/>
    </reaction>
</comment>
<evidence type="ECO:0000313" key="17">
    <source>
        <dbReference type="EMBL" id="CCA21907.1"/>
    </source>
</evidence>
<dbReference type="GO" id="GO:0005737">
    <property type="term" value="C:cytoplasm"/>
    <property type="evidence" value="ECO:0007669"/>
    <property type="project" value="TreeGrafter"/>
</dbReference>
<keyword evidence="4 13" id="KW-0547">Nucleotide-binding</keyword>
<dbReference type="SMART" id="SM00487">
    <property type="entry name" value="DEXDc"/>
    <property type="match status" value="1"/>
</dbReference>
<evidence type="ECO:0000256" key="8">
    <source>
        <dbReference type="ARBA" id="ARBA00023125"/>
    </source>
</evidence>
<dbReference type="InterPro" id="IPR001650">
    <property type="entry name" value="Helicase_C-like"/>
</dbReference>
<keyword evidence="7 13" id="KW-0067">ATP-binding</keyword>
<evidence type="ECO:0000256" key="9">
    <source>
        <dbReference type="ARBA" id="ARBA00023235"/>
    </source>
</evidence>
<dbReference type="EC" id="5.6.2.4" evidence="13"/>
<evidence type="ECO:0000256" key="7">
    <source>
        <dbReference type="ARBA" id="ARBA00022840"/>
    </source>
</evidence>
<evidence type="ECO:0000259" key="16">
    <source>
        <dbReference type="PROSITE" id="PS51194"/>
    </source>
</evidence>
<dbReference type="GO" id="GO:0000724">
    <property type="term" value="P:double-strand break repair via homologous recombination"/>
    <property type="evidence" value="ECO:0007669"/>
    <property type="project" value="TreeGrafter"/>
</dbReference>
<gene>
    <name evidence="17" type="primary">AlNc14C137G7139</name>
    <name evidence="17" type="ORF">ALNC14_080500</name>
</gene>
<evidence type="ECO:0000256" key="11">
    <source>
        <dbReference type="ARBA" id="ARBA00034617"/>
    </source>
</evidence>
<evidence type="ECO:0000256" key="14">
    <source>
        <dbReference type="SAM" id="MobiDB-lite"/>
    </source>
</evidence>
<evidence type="ECO:0000256" key="1">
    <source>
        <dbReference type="ARBA" id="ARBA00004123"/>
    </source>
</evidence>
<feature type="domain" description="Helicase C-terminal" evidence="16">
    <location>
        <begin position="400"/>
        <end position="545"/>
    </location>
</feature>
<dbReference type="FunFam" id="3.40.50.300:FF:000444">
    <property type="entry name" value="ATP-dependent DNA helicase"/>
    <property type="match status" value="1"/>
</dbReference>
<protein>
    <recommendedName>
        <fullName evidence="13">ATP-dependent DNA helicase</fullName>
        <ecNumber evidence="13">5.6.2.4</ecNumber>
    </recommendedName>
</protein>
<dbReference type="InterPro" id="IPR011545">
    <property type="entry name" value="DEAD/DEAH_box_helicase_dom"/>
</dbReference>
<reference evidence="17" key="1">
    <citation type="journal article" date="2011" name="PLoS Biol.">
        <title>Gene gain and loss during evolution of obligate parasitism in the white rust pathogen of Arabidopsis thaliana.</title>
        <authorList>
            <person name="Kemen E."/>
            <person name="Gardiner A."/>
            <person name="Schultz-Larsen T."/>
            <person name="Kemen A.C."/>
            <person name="Balmuth A.L."/>
            <person name="Robert-Seilaniantz A."/>
            <person name="Bailey K."/>
            <person name="Holub E."/>
            <person name="Studholme D.J."/>
            <person name="Maclean D."/>
            <person name="Jones J.D."/>
        </authorList>
    </citation>
    <scope>NUCLEOTIDE SEQUENCE</scope>
</reference>
<keyword evidence="6 13" id="KW-0347">Helicase</keyword>
<dbReference type="EMBL" id="FR824182">
    <property type="protein sequence ID" value="CCA21907.1"/>
    <property type="molecule type" value="Genomic_DNA"/>
</dbReference>
<dbReference type="InterPro" id="IPR027417">
    <property type="entry name" value="P-loop_NTPase"/>
</dbReference>
<evidence type="ECO:0000256" key="3">
    <source>
        <dbReference type="ARBA" id="ARBA00022723"/>
    </source>
</evidence>
<dbReference type="GO" id="GO:0043138">
    <property type="term" value="F:3'-5' DNA helicase activity"/>
    <property type="evidence" value="ECO:0007669"/>
    <property type="project" value="UniProtKB-EC"/>
</dbReference>
<dbReference type="GO" id="GO:0016887">
    <property type="term" value="F:ATP hydrolysis activity"/>
    <property type="evidence" value="ECO:0007669"/>
    <property type="project" value="RHEA"/>
</dbReference>
<dbReference type="GO" id="GO:0005524">
    <property type="term" value="F:ATP binding"/>
    <property type="evidence" value="ECO:0007669"/>
    <property type="project" value="UniProtKB-KW"/>
</dbReference>
<dbReference type="PROSITE" id="PS00690">
    <property type="entry name" value="DEAH_ATP_HELICASE"/>
    <property type="match status" value="1"/>
</dbReference>
<dbReference type="InterPro" id="IPR004589">
    <property type="entry name" value="DNA_helicase_ATP-dep_RecQ"/>
</dbReference>
<keyword evidence="9" id="KW-0413">Isomerase</keyword>
<keyword evidence="10 13" id="KW-0539">Nucleus</keyword>
<organism evidence="17">
    <name type="scientific">Albugo laibachii Nc14</name>
    <dbReference type="NCBI Taxonomy" id="890382"/>
    <lineage>
        <taxon>Eukaryota</taxon>
        <taxon>Sar</taxon>
        <taxon>Stramenopiles</taxon>
        <taxon>Oomycota</taxon>
        <taxon>Peronosporomycetes</taxon>
        <taxon>Albuginales</taxon>
        <taxon>Albuginaceae</taxon>
        <taxon>Albugo</taxon>
    </lineage>
</organism>
<evidence type="ECO:0000259" key="15">
    <source>
        <dbReference type="PROSITE" id="PS51192"/>
    </source>
</evidence>
<dbReference type="CDD" id="cd17920">
    <property type="entry name" value="DEXHc_RecQ"/>
    <property type="match status" value="1"/>
</dbReference>
<comment type="similarity">
    <text evidence="2 13">Belongs to the helicase family. RecQ subfamily.</text>
</comment>
<dbReference type="InterPro" id="IPR014001">
    <property type="entry name" value="Helicase_ATP-bd"/>
</dbReference>
<dbReference type="GO" id="GO:0009378">
    <property type="term" value="F:four-way junction helicase activity"/>
    <property type="evidence" value="ECO:0007669"/>
    <property type="project" value="TreeGrafter"/>
</dbReference>
<dbReference type="GO" id="GO:0005634">
    <property type="term" value="C:nucleus"/>
    <property type="evidence" value="ECO:0007669"/>
    <property type="project" value="UniProtKB-SubCell"/>
</dbReference>
<dbReference type="SUPFAM" id="SSF52540">
    <property type="entry name" value="P-loop containing nucleoside triphosphate hydrolases"/>
    <property type="match status" value="1"/>
</dbReference>
<dbReference type="Pfam" id="PF16124">
    <property type="entry name" value="RecQ_Zn_bind"/>
    <property type="match status" value="1"/>
</dbReference>
<dbReference type="InterPro" id="IPR002464">
    <property type="entry name" value="DNA/RNA_helicase_DEAH_CS"/>
</dbReference>
<accession>F0WKV0</accession>
<dbReference type="HOGENOM" id="CLU_001103_9_6_1"/>
<feature type="domain" description="Helicase ATP-binding" evidence="15">
    <location>
        <begin position="177"/>
        <end position="356"/>
    </location>
</feature>
<dbReference type="GO" id="GO:0005694">
    <property type="term" value="C:chromosome"/>
    <property type="evidence" value="ECO:0007669"/>
    <property type="project" value="TreeGrafter"/>
</dbReference>
<dbReference type="PROSITE" id="PS51194">
    <property type="entry name" value="HELICASE_CTER"/>
    <property type="match status" value="1"/>
</dbReference>
<feature type="compositionally biased region" description="Basic residues" evidence="14">
    <location>
        <begin position="1"/>
        <end position="11"/>
    </location>
</feature>
<keyword evidence="8" id="KW-0238">DNA-binding</keyword>
<evidence type="ECO:0000256" key="4">
    <source>
        <dbReference type="ARBA" id="ARBA00022741"/>
    </source>
</evidence>
<name>F0WKV0_9STRA</name>
<dbReference type="AlphaFoldDB" id="F0WKV0"/>
<dbReference type="InterPro" id="IPR032284">
    <property type="entry name" value="RecQ_Zn-bd"/>
</dbReference>
<dbReference type="GO" id="GO:0003677">
    <property type="term" value="F:DNA binding"/>
    <property type="evidence" value="ECO:0007669"/>
    <property type="project" value="UniProtKB-KW"/>
</dbReference>
<keyword evidence="3" id="KW-0479">Metal-binding</keyword>
<dbReference type="Gene3D" id="3.40.50.300">
    <property type="entry name" value="P-loop containing nucleotide triphosphate hydrolases"/>
    <property type="match status" value="2"/>
</dbReference>
<evidence type="ECO:0000256" key="12">
    <source>
        <dbReference type="ARBA" id="ARBA00049360"/>
    </source>
</evidence>